<dbReference type="Proteomes" id="UP000184452">
    <property type="component" value="Unassembled WGS sequence"/>
</dbReference>
<feature type="compositionally biased region" description="Basic and acidic residues" evidence="1">
    <location>
        <begin position="648"/>
        <end position="664"/>
    </location>
</feature>
<dbReference type="PANTHER" id="PTHR43685">
    <property type="entry name" value="GLYCOSYLTRANSFERASE"/>
    <property type="match status" value="1"/>
</dbReference>
<dbReference type="Gene3D" id="3.90.550.10">
    <property type="entry name" value="Spore Coat Polysaccharide Biosynthesis Protein SpsA, Chain A"/>
    <property type="match status" value="1"/>
</dbReference>
<evidence type="ECO:0008006" key="4">
    <source>
        <dbReference type="Google" id="ProtNLM"/>
    </source>
</evidence>
<dbReference type="RefSeq" id="WP_073375767.1">
    <property type="nucleotide sequence ID" value="NZ_FQZK01000002.1"/>
</dbReference>
<protein>
    <recommendedName>
        <fullName evidence="4">Glycosyl transferase family 2</fullName>
    </recommendedName>
</protein>
<gene>
    <name evidence="2" type="ORF">SAMN05421803_102155</name>
</gene>
<dbReference type="CDD" id="cd00761">
    <property type="entry name" value="Glyco_tranf_GTA_type"/>
    <property type="match status" value="1"/>
</dbReference>
<accession>A0A1M6E591</accession>
<keyword evidence="3" id="KW-1185">Reference proteome</keyword>
<dbReference type="InterPro" id="IPR050834">
    <property type="entry name" value="Glycosyltransf_2"/>
</dbReference>
<dbReference type="SUPFAM" id="SSF53448">
    <property type="entry name" value="Nucleotide-diphospho-sugar transferases"/>
    <property type="match status" value="1"/>
</dbReference>
<evidence type="ECO:0000256" key="1">
    <source>
        <dbReference type="SAM" id="MobiDB-lite"/>
    </source>
</evidence>
<evidence type="ECO:0000313" key="3">
    <source>
        <dbReference type="Proteomes" id="UP000184452"/>
    </source>
</evidence>
<sequence>MITSAVRQALRTRGEEPAVLCLTGDLGPDRAELAALRLRAADLRIDLDAHGMGRPVEVPGVGGEDEPAATGLTVVVAGGLTDLRRAVTVSTQLPPTAHLLVVVRHVPAHLGPLVPAPPTIDEWNDLHEMRVRRFENRGWACELCFPGGVSVAEALSAVVHGSRGRRRGPGIGILGGLHGTDAALWRPGDVAARGVGASGPVAIDRVTPVSDVVLRLDDGEGLPFWEDVEVPVVDRPAPVAAVPGARVYAGDPVARVAPVDDRFVNPSGFTKKTKGPLGRFAEADGRLGVHDDTGVLVRPALDGTVTENDLERLRHLRGVRVEWPDRGDASAVRALASLAAGGVPLVGGPAPAWAAGLGADLIDLIPSVGEEVLTDAMRREEHSIRLRRAALRTHGVRTRWRSLAAEAGLPLPPETRVSVVLCTRRPELVGFALAQIARQRHVRFEAVLALHGFPASLVTAEIARFRACGIPLVVHEADRDLVFGAVMNEAVDRASGTVIAKWDDDDWYGPEHLADLMLARSYSGADVVGISQNFTYLEELDLTVWRGYRSEVPSPAIVGSTILADRVVLEDVGGFRPRPRAIDSQFLLAVNRAGCRVYRTHGFGYLLRRAGGGHTWNVDLGYFLRNHTEQWIGWRPSALLEGAPAPFGDDRHTEQHTGGHVEHF</sequence>
<dbReference type="EMBL" id="FQZK01000002">
    <property type="protein sequence ID" value="SHI80575.1"/>
    <property type="molecule type" value="Genomic_DNA"/>
</dbReference>
<feature type="region of interest" description="Disordered" evidence="1">
    <location>
        <begin position="645"/>
        <end position="664"/>
    </location>
</feature>
<reference evidence="2 3" key="1">
    <citation type="submission" date="2016-11" db="EMBL/GenBank/DDBJ databases">
        <authorList>
            <person name="Jaros S."/>
            <person name="Januszkiewicz K."/>
            <person name="Wedrychowicz H."/>
        </authorList>
    </citation>
    <scope>NUCLEOTIDE SEQUENCE [LARGE SCALE GENOMIC DNA]</scope>
    <source>
        <strain evidence="2 3">CGMCC 4.5723</strain>
    </source>
</reference>
<evidence type="ECO:0000313" key="2">
    <source>
        <dbReference type="EMBL" id="SHI80575.1"/>
    </source>
</evidence>
<dbReference type="STRING" id="758803.SAMN05421803_102155"/>
<organism evidence="2 3">
    <name type="scientific">Nocardiopsis flavescens</name>
    <dbReference type="NCBI Taxonomy" id="758803"/>
    <lineage>
        <taxon>Bacteria</taxon>
        <taxon>Bacillati</taxon>
        <taxon>Actinomycetota</taxon>
        <taxon>Actinomycetes</taxon>
        <taxon>Streptosporangiales</taxon>
        <taxon>Nocardiopsidaceae</taxon>
        <taxon>Nocardiopsis</taxon>
    </lineage>
</organism>
<name>A0A1M6E591_9ACTN</name>
<dbReference type="PANTHER" id="PTHR43685:SF2">
    <property type="entry name" value="GLYCOSYLTRANSFERASE 2-LIKE DOMAIN-CONTAINING PROTEIN"/>
    <property type="match status" value="1"/>
</dbReference>
<dbReference type="OrthoDB" id="6713581at2"/>
<proteinExistence type="predicted"/>
<dbReference type="AlphaFoldDB" id="A0A1M6E591"/>
<dbReference type="InterPro" id="IPR029044">
    <property type="entry name" value="Nucleotide-diphossugar_trans"/>
</dbReference>